<dbReference type="InterPro" id="IPR003953">
    <property type="entry name" value="FAD-dep_OxRdtase_2_FAD-bd"/>
</dbReference>
<dbReference type="PANTHER" id="PTHR43400">
    <property type="entry name" value="FUMARATE REDUCTASE"/>
    <property type="match status" value="1"/>
</dbReference>
<keyword evidence="4 6" id="KW-0560">Oxidoreductase</keyword>
<evidence type="ECO:0000256" key="4">
    <source>
        <dbReference type="ARBA" id="ARBA00023002"/>
    </source>
</evidence>
<name>A0A846M6Y0_9SPHN</name>
<sequence>MVKADFIVVGTGAGGLVGAISAKLNGLNPVIIEKTASWGGTSALSGGGVWIPNNHLMQRDGVEDSYEAAFAYMEATIGDVGPSSSSERKAAYLNVGPEMVQALEAQGLCWRRAPRYPDYHQDQPGARVGRTLEGVSFDGKKLGGWLETMRKSDLPSMVMSTDDAPKIPTMFRSFKSLSAAIRMMGRTLAWYMCGRKPLSMGATLVAQLMAIVQRLEIPVLLDTPLKSLIQEGGRIVGVVTGEGETEQRFMAPHGVLLTTGGFAKNSSYRKQFQEVSGEWSSASPGDTGDGHQIGASVGAELALMDAATWYPISILPDGTFNVGIWERTLPGSIIVDASGQRYTNEAASYVNAGRAMLDRDKSVGAVPSWLIFDNRYRSRYFFGSTPPGMNGEFLKSGAFTRASTLGELADACGIDADGLKRTVERVNAMAEKGVDEDFGRGDNVYDQYYGDPGNRPNPSFGPIDQAPFYATRFYPGDLSTKGGLMADEHARVLRQDGSVIEGLYAAGNCAAPVMGRTYPGAGATLGPAMVFAWIAGRHGASNAG</sequence>
<dbReference type="Proteomes" id="UP000576821">
    <property type="component" value="Unassembled WGS sequence"/>
</dbReference>
<dbReference type="InterPro" id="IPR050315">
    <property type="entry name" value="FAD-oxidoreductase_2"/>
</dbReference>
<dbReference type="Pfam" id="PF00890">
    <property type="entry name" value="FAD_binding_2"/>
    <property type="match status" value="1"/>
</dbReference>
<reference evidence="6 7" key="1">
    <citation type="submission" date="2020-03" db="EMBL/GenBank/DDBJ databases">
        <title>Genomic Encyclopedia of Type Strains, Phase IV (KMG-IV): sequencing the most valuable type-strain genomes for metagenomic binning, comparative biology and taxonomic classification.</title>
        <authorList>
            <person name="Goeker M."/>
        </authorList>
    </citation>
    <scope>NUCLEOTIDE SEQUENCE [LARGE SCALE GENOMIC DNA]</scope>
    <source>
        <strain evidence="6 7">DSM 21299</strain>
    </source>
</reference>
<feature type="domain" description="FAD-dependent oxidoreductase 2 FAD-binding" evidence="5">
    <location>
        <begin position="5"/>
        <end position="525"/>
    </location>
</feature>
<dbReference type="InterPro" id="IPR027477">
    <property type="entry name" value="Succ_DH/fumarate_Rdtase_cat_sf"/>
</dbReference>
<dbReference type="EMBL" id="JAASQR010000003">
    <property type="protein sequence ID" value="NIJ17619.1"/>
    <property type="molecule type" value="Genomic_DNA"/>
</dbReference>
<gene>
    <name evidence="6" type="ORF">FHS54_002608</name>
</gene>
<evidence type="ECO:0000256" key="3">
    <source>
        <dbReference type="ARBA" id="ARBA00022827"/>
    </source>
</evidence>
<accession>A0A846M6Y0</accession>
<dbReference type="InterPro" id="IPR036188">
    <property type="entry name" value="FAD/NAD-bd_sf"/>
</dbReference>
<dbReference type="SUPFAM" id="SSF56425">
    <property type="entry name" value="Succinate dehydrogenase/fumarate reductase flavoprotein, catalytic domain"/>
    <property type="match status" value="1"/>
</dbReference>
<dbReference type="SUPFAM" id="SSF51905">
    <property type="entry name" value="FAD/NAD(P)-binding domain"/>
    <property type="match status" value="1"/>
</dbReference>
<comment type="cofactor">
    <cofactor evidence="1">
        <name>FAD</name>
        <dbReference type="ChEBI" id="CHEBI:57692"/>
    </cofactor>
</comment>
<evidence type="ECO:0000259" key="5">
    <source>
        <dbReference type="Pfam" id="PF00890"/>
    </source>
</evidence>
<comment type="caution">
    <text evidence="6">The sequence shown here is derived from an EMBL/GenBank/DDBJ whole genome shotgun (WGS) entry which is preliminary data.</text>
</comment>
<dbReference type="GO" id="GO:0047571">
    <property type="term" value="F:3-oxosteroid 1-dehydrogenase activity"/>
    <property type="evidence" value="ECO:0007669"/>
    <property type="project" value="UniProtKB-EC"/>
</dbReference>
<evidence type="ECO:0000256" key="2">
    <source>
        <dbReference type="ARBA" id="ARBA00022630"/>
    </source>
</evidence>
<dbReference type="AlphaFoldDB" id="A0A846M6Y0"/>
<protein>
    <submittedName>
        <fullName evidence="6">3-oxosteroid 1-dehydrogenase</fullName>
        <ecNumber evidence="6">1.3.99.4</ecNumber>
    </submittedName>
</protein>
<keyword evidence="3" id="KW-0274">FAD</keyword>
<dbReference type="Gene3D" id="3.50.50.60">
    <property type="entry name" value="FAD/NAD(P)-binding domain"/>
    <property type="match status" value="2"/>
</dbReference>
<evidence type="ECO:0000313" key="6">
    <source>
        <dbReference type="EMBL" id="NIJ17619.1"/>
    </source>
</evidence>
<dbReference type="PANTHER" id="PTHR43400:SF10">
    <property type="entry name" value="3-OXOSTEROID 1-DEHYDROGENASE"/>
    <property type="match status" value="1"/>
</dbReference>
<dbReference type="GO" id="GO:0008202">
    <property type="term" value="P:steroid metabolic process"/>
    <property type="evidence" value="ECO:0007669"/>
    <property type="project" value="UniProtKB-ARBA"/>
</dbReference>
<keyword evidence="7" id="KW-1185">Reference proteome</keyword>
<evidence type="ECO:0000256" key="1">
    <source>
        <dbReference type="ARBA" id="ARBA00001974"/>
    </source>
</evidence>
<proteinExistence type="predicted"/>
<evidence type="ECO:0000313" key="7">
    <source>
        <dbReference type="Proteomes" id="UP000576821"/>
    </source>
</evidence>
<dbReference type="EC" id="1.3.99.4" evidence="6"/>
<organism evidence="6 7">
    <name type="scientific">Sphingobium vermicomposti</name>
    <dbReference type="NCBI Taxonomy" id="529005"/>
    <lineage>
        <taxon>Bacteria</taxon>
        <taxon>Pseudomonadati</taxon>
        <taxon>Pseudomonadota</taxon>
        <taxon>Alphaproteobacteria</taxon>
        <taxon>Sphingomonadales</taxon>
        <taxon>Sphingomonadaceae</taxon>
        <taxon>Sphingobium</taxon>
    </lineage>
</organism>
<keyword evidence="2" id="KW-0285">Flavoprotein</keyword>
<dbReference type="RefSeq" id="WP_167304178.1">
    <property type="nucleotide sequence ID" value="NZ_JAASQR010000003.1"/>
</dbReference>